<name>A0A2U1QHH6_ARTAN</name>
<dbReference type="SUPFAM" id="SSF46565">
    <property type="entry name" value="Chaperone J-domain"/>
    <property type="match status" value="1"/>
</dbReference>
<feature type="region of interest" description="Disordered" evidence="2">
    <location>
        <begin position="258"/>
        <end position="280"/>
    </location>
</feature>
<gene>
    <name evidence="5" type="ORF">CTI12_AA029180</name>
</gene>
<evidence type="ECO:0000313" key="6">
    <source>
        <dbReference type="Proteomes" id="UP000245207"/>
    </source>
</evidence>
<feature type="domain" description="J" evidence="3">
    <location>
        <begin position="79"/>
        <end position="143"/>
    </location>
</feature>
<dbReference type="PROSITE" id="PS51319">
    <property type="entry name" value="TFIIS_N"/>
    <property type="match status" value="1"/>
</dbReference>
<dbReference type="SMART" id="SM00271">
    <property type="entry name" value="DnaJ"/>
    <property type="match status" value="1"/>
</dbReference>
<comment type="subcellular location">
    <subcellularLocation>
        <location evidence="1">Nucleus</location>
    </subcellularLocation>
</comment>
<evidence type="ECO:0000259" key="3">
    <source>
        <dbReference type="PROSITE" id="PS50076"/>
    </source>
</evidence>
<evidence type="ECO:0000256" key="2">
    <source>
        <dbReference type="SAM" id="MobiDB-lite"/>
    </source>
</evidence>
<feature type="region of interest" description="Disordered" evidence="2">
    <location>
        <begin position="695"/>
        <end position="751"/>
    </location>
</feature>
<dbReference type="PROSITE" id="PS50076">
    <property type="entry name" value="DNAJ_2"/>
    <property type="match status" value="1"/>
</dbReference>
<feature type="compositionally biased region" description="Acidic residues" evidence="2">
    <location>
        <begin position="604"/>
        <end position="613"/>
    </location>
</feature>
<dbReference type="STRING" id="35608.A0A2U1QHH6"/>
<organism evidence="5 6">
    <name type="scientific">Artemisia annua</name>
    <name type="common">Sweet wormwood</name>
    <dbReference type="NCBI Taxonomy" id="35608"/>
    <lineage>
        <taxon>Eukaryota</taxon>
        <taxon>Viridiplantae</taxon>
        <taxon>Streptophyta</taxon>
        <taxon>Embryophyta</taxon>
        <taxon>Tracheophyta</taxon>
        <taxon>Spermatophyta</taxon>
        <taxon>Magnoliopsida</taxon>
        <taxon>eudicotyledons</taxon>
        <taxon>Gunneridae</taxon>
        <taxon>Pentapetalae</taxon>
        <taxon>asterids</taxon>
        <taxon>campanulids</taxon>
        <taxon>Asterales</taxon>
        <taxon>Asteraceae</taxon>
        <taxon>Asteroideae</taxon>
        <taxon>Anthemideae</taxon>
        <taxon>Artemisiinae</taxon>
        <taxon>Artemisia</taxon>
    </lineage>
</organism>
<proteinExistence type="predicted"/>
<evidence type="ECO:0000259" key="4">
    <source>
        <dbReference type="PROSITE" id="PS51319"/>
    </source>
</evidence>
<dbReference type="PANTHER" id="PTHR47350">
    <property type="entry name" value="PROTEIN IWS1 HOMOLOG 1"/>
    <property type="match status" value="1"/>
</dbReference>
<keyword evidence="6" id="KW-1185">Reference proteome</keyword>
<feature type="domain" description="TFIIS N-terminal" evidence="4">
    <location>
        <begin position="830"/>
        <end position="913"/>
    </location>
</feature>
<dbReference type="GO" id="GO:0005634">
    <property type="term" value="C:nucleus"/>
    <property type="evidence" value="ECO:0007669"/>
    <property type="project" value="UniProtKB-SubCell"/>
</dbReference>
<feature type="region of interest" description="Disordered" evidence="2">
    <location>
        <begin position="922"/>
        <end position="985"/>
    </location>
</feature>
<reference evidence="5 6" key="1">
    <citation type="journal article" date="2018" name="Mol. Plant">
        <title>The genome of Artemisia annua provides insight into the evolution of Asteraceae family and artemisinin biosynthesis.</title>
        <authorList>
            <person name="Shen Q."/>
            <person name="Zhang L."/>
            <person name="Liao Z."/>
            <person name="Wang S."/>
            <person name="Yan T."/>
            <person name="Shi P."/>
            <person name="Liu M."/>
            <person name="Fu X."/>
            <person name="Pan Q."/>
            <person name="Wang Y."/>
            <person name="Lv Z."/>
            <person name="Lu X."/>
            <person name="Zhang F."/>
            <person name="Jiang W."/>
            <person name="Ma Y."/>
            <person name="Chen M."/>
            <person name="Hao X."/>
            <person name="Li L."/>
            <person name="Tang Y."/>
            <person name="Lv G."/>
            <person name="Zhou Y."/>
            <person name="Sun X."/>
            <person name="Brodelius P.E."/>
            <person name="Rose J.K.C."/>
            <person name="Tang K."/>
        </authorList>
    </citation>
    <scope>NUCLEOTIDE SEQUENCE [LARGE SCALE GENOMIC DNA]</scope>
    <source>
        <strain evidence="6">cv. Huhao1</strain>
        <tissue evidence="5">Leaf</tissue>
    </source>
</reference>
<dbReference type="Pfam" id="PF11926">
    <property type="entry name" value="DUF3444"/>
    <property type="match status" value="1"/>
</dbReference>
<dbReference type="PRINTS" id="PR00625">
    <property type="entry name" value="JDOMAIN"/>
</dbReference>
<comment type="caution">
    <text evidence="5">The sequence shown here is derived from an EMBL/GenBank/DDBJ whole genome shotgun (WGS) entry which is preliminary data.</text>
</comment>
<keyword evidence="1" id="KW-0539">Nucleus</keyword>
<dbReference type="GO" id="GO:0032784">
    <property type="term" value="P:regulation of DNA-templated transcription elongation"/>
    <property type="evidence" value="ECO:0007669"/>
    <property type="project" value="InterPro"/>
</dbReference>
<dbReference type="InterPro" id="IPR036869">
    <property type="entry name" value="J_dom_sf"/>
</dbReference>
<evidence type="ECO:0000313" key="5">
    <source>
        <dbReference type="EMBL" id="PWA97428.1"/>
    </source>
</evidence>
<evidence type="ECO:0000256" key="1">
    <source>
        <dbReference type="PROSITE-ProRule" id="PRU00649"/>
    </source>
</evidence>
<dbReference type="AlphaFoldDB" id="A0A2U1QHH6"/>
<feature type="compositionally biased region" description="Basic residues" evidence="2">
    <location>
        <begin position="270"/>
        <end position="279"/>
    </location>
</feature>
<dbReference type="InterPro" id="IPR035441">
    <property type="entry name" value="TFIIS/LEDGF_dom_sf"/>
</dbReference>
<dbReference type="Gene3D" id="1.20.930.10">
    <property type="entry name" value="Conserved domain common to transcription factors TFIIS, elongin A, CRSP70"/>
    <property type="match status" value="1"/>
</dbReference>
<dbReference type="InterPro" id="IPR001623">
    <property type="entry name" value="DnaJ_domain"/>
</dbReference>
<dbReference type="OrthoDB" id="66964at2759"/>
<dbReference type="Pfam" id="PF08711">
    <property type="entry name" value="Med26"/>
    <property type="match status" value="1"/>
</dbReference>
<dbReference type="InterPro" id="IPR044204">
    <property type="entry name" value="IWS1/2"/>
</dbReference>
<sequence length="1077" mass="122440">MTAATTTTTDDFEEEAPLSKWESLHLKTLAEQSYTNKDLESALKYTKRAHRLNPSLNNLSDMLTAYTILVTASTTSKPNWYKILNLEPFCHIDLVKQSYKKLALSLHPDKNTFVGSEDAFKLVNDAFTVLKDKVKRNEYDTKLRMDMQADFERRYLGFSLMCPGCKKSFKAVEFVEGAKTGSKRKTGNVSNIMRYADDEGSNDMVLNDYKSKRKTGSVGNIMKDVDDEDSDDMVLNDYNSKRKTSSVGDIMKRSERLSKSVGSGLGGARRVSKRTRVAKRKDDEEVMTLAEMRKFAGMMDEDEEEVVRSKSVGVSRRARVVRNKQDEEMLTLAEMKKLAERNSVKTNVNDGKLKVRFKVNEKNKIHEADGNVKNLEIMTVEDSDFYDFDTGRVEKSFKKGQVWALYDDDDGMPRHYGLIEEVVSRHPFEVKMAWLDPQNNGDLGLISSENTGVNISCGRFKVSKKTLVQSLNVFSHVVDCERAAREVYRIYPKKGSVWALYGEDGLVQDKRSFDLVVFLTSYSEVHGLSMGYLEKVDGFKTIFKRREIGCHAIKWLEKHEVQLFSHQIPARKVSREEVPHISGDCWELDPASLSTELLTDDENLDDELDDNDWNNDRQNRSPTPVYNESDSKSKPRKRLIKKSTVEESAPDFVDEVEDDVDGFVREDSDGSGGGGKRKKVEGSGKKKKFIKEMWETVAGDSEDDKDGPRLADDDNFIDDTGVDPADRYASDHGGYSPSRAPQAEEGEEDDEIRDMFKVGKKKKKTEKSAAEIALLVENVMAELEVVAEEDAELNRQSKPAINKLRKLPLLTEVLSKKQLQLEFLDHGVLTLLRNWLEPLPDGSLPNINIRAAILRILTEFPIDLDQYDRREQLKKSGLGKVIMFLSKSDEETTSNRKLAKDLVDKWSRPIFNKSTRFEDMRNFEDERMPIRRPSMKKPMNKSSGMQSRDDDLDLAEYSQEPKSSSSSSSRLTSRPEAMSLDFVVRPQSKIDPDEIRARAKQVVQDQRRLKMNKRLQQLKAPKKKQLQATKLSVEGRGMVKSPGIICDCNPNHQDAAIDLSDYGSKLSCLCLRQLIVC</sequence>
<dbReference type="InterPro" id="IPR024593">
    <property type="entry name" value="DUF3444"/>
</dbReference>
<feature type="region of interest" description="Disordered" evidence="2">
    <location>
        <begin position="604"/>
        <end position="683"/>
    </location>
</feature>
<protein>
    <submittedName>
        <fullName evidence="5">Transcription factor IIS</fullName>
    </submittedName>
</protein>
<accession>A0A2U1QHH6</accession>
<dbReference type="GO" id="GO:0009742">
    <property type="term" value="P:brassinosteroid mediated signaling pathway"/>
    <property type="evidence" value="ECO:0007669"/>
    <property type="project" value="InterPro"/>
</dbReference>
<dbReference type="EMBL" id="PKPP01000122">
    <property type="protein sequence ID" value="PWA97428.1"/>
    <property type="molecule type" value="Genomic_DNA"/>
</dbReference>
<dbReference type="InterPro" id="IPR017923">
    <property type="entry name" value="TFIIS_N"/>
</dbReference>
<dbReference type="PANTHER" id="PTHR47350:SF4">
    <property type="entry name" value="PROTEIN IWS1 HOMOLOG 1"/>
    <property type="match status" value="1"/>
</dbReference>
<dbReference type="Proteomes" id="UP000245207">
    <property type="component" value="Unassembled WGS sequence"/>
</dbReference>
<dbReference type="Pfam" id="PF00226">
    <property type="entry name" value="DnaJ"/>
    <property type="match status" value="1"/>
</dbReference>
<dbReference type="Gene3D" id="1.10.287.110">
    <property type="entry name" value="DnaJ domain"/>
    <property type="match status" value="1"/>
</dbReference>
<dbReference type="CDD" id="cd06257">
    <property type="entry name" value="DnaJ"/>
    <property type="match status" value="1"/>
</dbReference>
<feature type="compositionally biased region" description="Acidic residues" evidence="2">
    <location>
        <begin position="648"/>
        <end position="661"/>
    </location>
</feature>